<name>A0A8C6WZ58_9GOBI</name>
<evidence type="ECO:0000313" key="8">
    <source>
        <dbReference type="Ensembl" id="ENSNMLP00000042718.1"/>
    </source>
</evidence>
<accession>A0A8C6WZ58</accession>
<feature type="domain" description="EF-hand" evidence="7">
    <location>
        <begin position="71"/>
        <end position="106"/>
    </location>
</feature>
<evidence type="ECO:0000256" key="1">
    <source>
        <dbReference type="ARBA" id="ARBA00022723"/>
    </source>
</evidence>
<feature type="chain" id="PRO_5034877577" description="EF-hand domain-containing protein" evidence="6">
    <location>
        <begin position="21"/>
        <end position="214"/>
    </location>
</feature>
<protein>
    <recommendedName>
        <fullName evidence="7">EF-hand domain-containing protein</fullName>
    </recommendedName>
</protein>
<dbReference type="InterPro" id="IPR002048">
    <property type="entry name" value="EF_hand_dom"/>
</dbReference>
<dbReference type="InterPro" id="IPR011992">
    <property type="entry name" value="EF-hand-dom_pair"/>
</dbReference>
<evidence type="ECO:0000256" key="5">
    <source>
        <dbReference type="SAM" id="MobiDB-lite"/>
    </source>
</evidence>
<evidence type="ECO:0000256" key="6">
    <source>
        <dbReference type="SAM" id="SignalP"/>
    </source>
</evidence>
<dbReference type="PANTHER" id="PTHR23104">
    <property type="entry name" value="MULTIPLE COAGULATION FACTOR DEFICIENCY PROTEIN 2 NEURAL STEM CELL DERIVED NEURONAL SURVIVAL PROTEIN"/>
    <property type="match status" value="1"/>
</dbReference>
<evidence type="ECO:0000313" key="9">
    <source>
        <dbReference type="Proteomes" id="UP000694523"/>
    </source>
</evidence>
<organism evidence="8 9">
    <name type="scientific">Neogobius melanostomus</name>
    <name type="common">round goby</name>
    <dbReference type="NCBI Taxonomy" id="47308"/>
    <lineage>
        <taxon>Eukaryota</taxon>
        <taxon>Metazoa</taxon>
        <taxon>Chordata</taxon>
        <taxon>Craniata</taxon>
        <taxon>Vertebrata</taxon>
        <taxon>Euteleostomi</taxon>
        <taxon>Actinopterygii</taxon>
        <taxon>Neopterygii</taxon>
        <taxon>Teleostei</taxon>
        <taxon>Neoteleostei</taxon>
        <taxon>Acanthomorphata</taxon>
        <taxon>Gobiaria</taxon>
        <taxon>Gobiiformes</taxon>
        <taxon>Gobioidei</taxon>
        <taxon>Gobiidae</taxon>
        <taxon>Benthophilinae</taxon>
        <taxon>Neogobiini</taxon>
        <taxon>Neogobius</taxon>
    </lineage>
</organism>
<dbReference type="InterPro" id="IPR018247">
    <property type="entry name" value="EF_Hand_1_Ca_BS"/>
</dbReference>
<reference evidence="8" key="1">
    <citation type="submission" date="2025-08" db="UniProtKB">
        <authorList>
            <consortium name="Ensembl"/>
        </authorList>
    </citation>
    <scope>IDENTIFICATION</scope>
</reference>
<feature type="compositionally biased region" description="Polar residues" evidence="5">
    <location>
        <begin position="185"/>
        <end position="197"/>
    </location>
</feature>
<evidence type="ECO:0000259" key="7">
    <source>
        <dbReference type="PROSITE" id="PS50222"/>
    </source>
</evidence>
<evidence type="ECO:0000256" key="2">
    <source>
        <dbReference type="ARBA" id="ARBA00022729"/>
    </source>
</evidence>
<sequence>MAPYLSRSVLSVLLIHLCLAAPGQPNTNREEDSIAAVAYPFESKEESHRLLRSYIDFILNKEVQERPEINSWEQEVFFVFRLHDYDRSGLLDGLEMIKLLYDFNSFHTPGVVHSHNAVVTVVDYLLQTQDLNHDGLFSPSELLSPLPTQHEETVKNVIEVEVQRETQPQQKERTEEDSPVASVNELHTPQEAQNNPIAGQAENIAPVHQGQPEM</sequence>
<dbReference type="Proteomes" id="UP000694523">
    <property type="component" value="Unplaced"/>
</dbReference>
<keyword evidence="4" id="KW-0106">Calcium</keyword>
<dbReference type="Ensembl" id="ENSNMLT00000047444.1">
    <property type="protein sequence ID" value="ENSNMLP00000042718.1"/>
    <property type="gene ID" value="ENSNMLG00000025998.1"/>
</dbReference>
<reference evidence="8" key="2">
    <citation type="submission" date="2025-09" db="UniProtKB">
        <authorList>
            <consortium name="Ensembl"/>
        </authorList>
    </citation>
    <scope>IDENTIFICATION</scope>
</reference>
<feature type="signal peptide" evidence="6">
    <location>
        <begin position="1"/>
        <end position="20"/>
    </location>
</feature>
<dbReference type="Gene3D" id="1.10.238.10">
    <property type="entry name" value="EF-hand"/>
    <property type="match status" value="1"/>
</dbReference>
<dbReference type="AlphaFoldDB" id="A0A8C6WZ58"/>
<keyword evidence="9" id="KW-1185">Reference proteome</keyword>
<dbReference type="PROSITE" id="PS00018">
    <property type="entry name" value="EF_HAND_1"/>
    <property type="match status" value="1"/>
</dbReference>
<dbReference type="InterPro" id="IPR052110">
    <property type="entry name" value="MCFD2-like"/>
</dbReference>
<keyword evidence="3" id="KW-0677">Repeat</keyword>
<keyword evidence="2 6" id="KW-0732">Signal</keyword>
<dbReference type="PROSITE" id="PS50222">
    <property type="entry name" value="EF_HAND_2"/>
    <property type="match status" value="1"/>
</dbReference>
<evidence type="ECO:0000256" key="4">
    <source>
        <dbReference type="ARBA" id="ARBA00022837"/>
    </source>
</evidence>
<dbReference type="SUPFAM" id="SSF47473">
    <property type="entry name" value="EF-hand"/>
    <property type="match status" value="1"/>
</dbReference>
<dbReference type="GO" id="GO:0005509">
    <property type="term" value="F:calcium ion binding"/>
    <property type="evidence" value="ECO:0007669"/>
    <property type="project" value="InterPro"/>
</dbReference>
<evidence type="ECO:0000256" key="3">
    <source>
        <dbReference type="ARBA" id="ARBA00022737"/>
    </source>
</evidence>
<dbReference type="PANTHER" id="PTHR23104:SF15">
    <property type="entry name" value="CELL GROWTH REGULATOR WITH EF HAND DOMAIN PROTEIN 1"/>
    <property type="match status" value="1"/>
</dbReference>
<proteinExistence type="predicted"/>
<keyword evidence="1" id="KW-0479">Metal-binding</keyword>
<feature type="region of interest" description="Disordered" evidence="5">
    <location>
        <begin position="164"/>
        <end position="214"/>
    </location>
</feature>